<dbReference type="Gene3D" id="1.10.10.10">
    <property type="entry name" value="Winged helix-like DNA-binding domain superfamily/Winged helix DNA-binding domain"/>
    <property type="match status" value="1"/>
</dbReference>
<dbReference type="PANTHER" id="PTHR33204">
    <property type="entry name" value="TRANSCRIPTIONAL REGULATOR, MARR FAMILY"/>
    <property type="match status" value="1"/>
</dbReference>
<dbReference type="PANTHER" id="PTHR33204:SF37">
    <property type="entry name" value="HTH-TYPE TRANSCRIPTIONAL REGULATOR YODB"/>
    <property type="match status" value="1"/>
</dbReference>
<accession>A0A3D8GTN8</accession>
<comment type="caution">
    <text evidence="5">The sequence shown here is derived from an EMBL/GenBank/DDBJ whole genome shotgun (WGS) entry which is preliminary data.</text>
</comment>
<feature type="domain" description="HTH hxlR-type" evidence="4">
    <location>
        <begin position="11"/>
        <end position="86"/>
    </location>
</feature>
<dbReference type="InterPro" id="IPR036390">
    <property type="entry name" value="WH_DNA-bd_sf"/>
</dbReference>
<keyword evidence="1" id="KW-0805">Transcription regulation</keyword>
<dbReference type="RefSeq" id="WP_115451373.1">
    <property type="nucleotide sequence ID" value="NZ_QNQT01000002.1"/>
</dbReference>
<dbReference type="InterPro" id="IPR036388">
    <property type="entry name" value="WH-like_DNA-bd_sf"/>
</dbReference>
<evidence type="ECO:0000256" key="1">
    <source>
        <dbReference type="ARBA" id="ARBA00023015"/>
    </source>
</evidence>
<evidence type="ECO:0000313" key="5">
    <source>
        <dbReference type="EMBL" id="RDU37702.1"/>
    </source>
</evidence>
<protein>
    <submittedName>
        <fullName evidence="5">Transcriptional regulator</fullName>
    </submittedName>
</protein>
<dbReference type="AlphaFoldDB" id="A0A3D8GTN8"/>
<keyword evidence="2" id="KW-0238">DNA-binding</keyword>
<dbReference type="OrthoDB" id="9800966at2"/>
<sequence>MSKEVPQPPLCDKIEHSYQLIGRKWVGLIIRSLIEEPKRFSEIHAYIPDLSKRVLNERLKELEESGIILRHVITSRPVRIEYSLTR</sequence>
<proteinExistence type="predicted"/>
<dbReference type="GO" id="GO:0003677">
    <property type="term" value="F:DNA binding"/>
    <property type="evidence" value="ECO:0007669"/>
    <property type="project" value="UniProtKB-KW"/>
</dbReference>
<evidence type="ECO:0000259" key="4">
    <source>
        <dbReference type="PROSITE" id="PS51118"/>
    </source>
</evidence>
<organism evidence="5 6">
    <name type="scientific">Neobacillus piezotolerans</name>
    <dbReference type="NCBI Taxonomy" id="2259171"/>
    <lineage>
        <taxon>Bacteria</taxon>
        <taxon>Bacillati</taxon>
        <taxon>Bacillota</taxon>
        <taxon>Bacilli</taxon>
        <taxon>Bacillales</taxon>
        <taxon>Bacillaceae</taxon>
        <taxon>Neobacillus</taxon>
    </lineage>
</organism>
<gene>
    <name evidence="5" type="ORF">DRW41_07655</name>
</gene>
<keyword evidence="6" id="KW-1185">Reference proteome</keyword>
<dbReference type="InterPro" id="IPR002577">
    <property type="entry name" value="HTH_HxlR"/>
</dbReference>
<reference evidence="5 6" key="1">
    <citation type="submission" date="2018-07" db="EMBL/GenBank/DDBJ databases">
        <title>Bacillus sp. YLB-04 draft genome sequence.</title>
        <authorList>
            <person name="Yu L."/>
            <person name="Tang X."/>
        </authorList>
    </citation>
    <scope>NUCLEOTIDE SEQUENCE [LARGE SCALE GENOMIC DNA]</scope>
    <source>
        <strain evidence="5 6">YLB-04</strain>
    </source>
</reference>
<dbReference type="EMBL" id="QNQT01000002">
    <property type="protein sequence ID" value="RDU37702.1"/>
    <property type="molecule type" value="Genomic_DNA"/>
</dbReference>
<dbReference type="SUPFAM" id="SSF46785">
    <property type="entry name" value="Winged helix' DNA-binding domain"/>
    <property type="match status" value="1"/>
</dbReference>
<name>A0A3D8GTN8_9BACI</name>
<keyword evidence="3" id="KW-0804">Transcription</keyword>
<evidence type="ECO:0000313" key="6">
    <source>
        <dbReference type="Proteomes" id="UP000257144"/>
    </source>
</evidence>
<dbReference type="PROSITE" id="PS51118">
    <property type="entry name" value="HTH_HXLR"/>
    <property type="match status" value="1"/>
</dbReference>
<dbReference type="Proteomes" id="UP000257144">
    <property type="component" value="Unassembled WGS sequence"/>
</dbReference>
<evidence type="ECO:0000256" key="2">
    <source>
        <dbReference type="ARBA" id="ARBA00023125"/>
    </source>
</evidence>
<evidence type="ECO:0000256" key="3">
    <source>
        <dbReference type="ARBA" id="ARBA00023163"/>
    </source>
</evidence>
<dbReference type="Pfam" id="PF01638">
    <property type="entry name" value="HxlR"/>
    <property type="match status" value="1"/>
</dbReference>